<dbReference type="Pfam" id="PF00296">
    <property type="entry name" value="Bac_luciferase"/>
    <property type="match status" value="1"/>
</dbReference>
<dbReference type="AlphaFoldDB" id="A0A2A9CZ42"/>
<accession>A0A2A9CZ42</accession>
<protein>
    <submittedName>
        <fullName evidence="3">Luciferase family oxidoreductase group 1</fullName>
    </submittedName>
</protein>
<dbReference type="PANTHER" id="PTHR30137">
    <property type="entry name" value="LUCIFERASE-LIKE MONOOXYGENASE"/>
    <property type="match status" value="1"/>
</dbReference>
<proteinExistence type="predicted"/>
<evidence type="ECO:0000259" key="2">
    <source>
        <dbReference type="Pfam" id="PF00296"/>
    </source>
</evidence>
<evidence type="ECO:0000256" key="1">
    <source>
        <dbReference type="ARBA" id="ARBA00007789"/>
    </source>
</evidence>
<dbReference type="Gene3D" id="3.20.20.30">
    <property type="entry name" value="Luciferase-like domain"/>
    <property type="match status" value="1"/>
</dbReference>
<reference evidence="3 4" key="1">
    <citation type="submission" date="2017-10" db="EMBL/GenBank/DDBJ databases">
        <title>Sequencing the genomes of 1000 actinobacteria strains.</title>
        <authorList>
            <person name="Klenk H.-P."/>
        </authorList>
    </citation>
    <scope>NUCLEOTIDE SEQUENCE [LARGE SCALE GENOMIC DNA]</scope>
    <source>
        <strain evidence="3 4">DSM 21801</strain>
    </source>
</reference>
<dbReference type="RefSeq" id="WP_098468787.1">
    <property type="nucleotide sequence ID" value="NZ_PDJD01000001.1"/>
</dbReference>
<dbReference type="GO" id="GO:0016705">
    <property type="term" value="F:oxidoreductase activity, acting on paired donors, with incorporation or reduction of molecular oxygen"/>
    <property type="evidence" value="ECO:0007669"/>
    <property type="project" value="InterPro"/>
</dbReference>
<feature type="domain" description="Luciferase-like" evidence="2">
    <location>
        <begin position="1"/>
        <end position="314"/>
    </location>
</feature>
<dbReference type="InterPro" id="IPR036661">
    <property type="entry name" value="Luciferase-like_sf"/>
</dbReference>
<dbReference type="GO" id="GO:0005829">
    <property type="term" value="C:cytosol"/>
    <property type="evidence" value="ECO:0007669"/>
    <property type="project" value="TreeGrafter"/>
</dbReference>
<sequence>MKLSVLDLIPTRTAQTSALSLAASASQARLADALGYTRYWVAEHHNMPAVASSVPGVLIPFLAQGTSRIRFGSGGVMLPNHTPLAVAEQFALLEAMFPGRIDLGLGRAPGSDPVTSYLMRGGGADAAERFEQDVELLRELLGRGRTGVGEPVSLSLAGRPYEVRATPRATSAPDVWLLGSSGFSADLAARTGLPYVFANHFGMPGLERALATYRENYQPSDAYPEPVTILPVNVVAARDAATARRLARPQAVQMAFLRTGAPLRPQLTVEEAEAIALTTAQAELVAATSGAAVVGTPQEAAEQLRAMARRHGVDEVMISPAAGAFEADPLDRVPAREETLRLLAEELLA</sequence>
<evidence type="ECO:0000313" key="3">
    <source>
        <dbReference type="EMBL" id="PFG19707.1"/>
    </source>
</evidence>
<gene>
    <name evidence="3" type="ORF">ATL40_1276</name>
</gene>
<dbReference type="EMBL" id="PDJD01000001">
    <property type="protein sequence ID" value="PFG19707.1"/>
    <property type="molecule type" value="Genomic_DNA"/>
</dbReference>
<dbReference type="InterPro" id="IPR011251">
    <property type="entry name" value="Luciferase-like_dom"/>
</dbReference>
<dbReference type="OrthoDB" id="9780518at2"/>
<comment type="similarity">
    <text evidence="1">To bacterial alkanal monooxygenase alpha and beta chains.</text>
</comment>
<dbReference type="SUPFAM" id="SSF51679">
    <property type="entry name" value="Bacterial luciferase-like"/>
    <property type="match status" value="1"/>
</dbReference>
<organism evidence="3 4">
    <name type="scientific">Serinibacter salmoneus</name>
    <dbReference type="NCBI Taxonomy" id="556530"/>
    <lineage>
        <taxon>Bacteria</taxon>
        <taxon>Bacillati</taxon>
        <taxon>Actinomycetota</taxon>
        <taxon>Actinomycetes</taxon>
        <taxon>Micrococcales</taxon>
        <taxon>Beutenbergiaceae</taxon>
        <taxon>Serinibacter</taxon>
    </lineage>
</organism>
<dbReference type="InterPro" id="IPR050766">
    <property type="entry name" value="Bact_Lucif_Oxidored"/>
</dbReference>
<keyword evidence="4" id="KW-1185">Reference proteome</keyword>
<dbReference type="Proteomes" id="UP000224915">
    <property type="component" value="Unassembled WGS sequence"/>
</dbReference>
<dbReference type="PANTHER" id="PTHR30137:SF6">
    <property type="entry name" value="LUCIFERASE-LIKE MONOOXYGENASE"/>
    <property type="match status" value="1"/>
</dbReference>
<dbReference type="NCBIfam" id="TIGR03558">
    <property type="entry name" value="oxido_grp_1"/>
    <property type="match status" value="1"/>
</dbReference>
<dbReference type="InterPro" id="IPR019949">
    <property type="entry name" value="CmoO-like"/>
</dbReference>
<evidence type="ECO:0000313" key="4">
    <source>
        <dbReference type="Proteomes" id="UP000224915"/>
    </source>
</evidence>
<comment type="caution">
    <text evidence="3">The sequence shown here is derived from an EMBL/GenBank/DDBJ whole genome shotgun (WGS) entry which is preliminary data.</text>
</comment>
<name>A0A2A9CZ42_9MICO</name>